<dbReference type="EMBL" id="JAGTPX010000001">
    <property type="protein sequence ID" value="MBR8667992.1"/>
    <property type="molecule type" value="Genomic_DNA"/>
</dbReference>
<dbReference type="Pfam" id="PF01471">
    <property type="entry name" value="PG_binding_1"/>
    <property type="match status" value="1"/>
</dbReference>
<dbReference type="InterPro" id="IPR039561">
    <property type="entry name" value="Peptidase_M15C"/>
</dbReference>
<name>A0A941JP22_NIACI</name>
<dbReference type="CDD" id="cd14845">
    <property type="entry name" value="L-Ala-D-Glu_peptidase_like"/>
    <property type="match status" value="1"/>
</dbReference>
<dbReference type="InterPro" id="IPR036366">
    <property type="entry name" value="PGBDSf"/>
</dbReference>
<evidence type="ECO:0000313" key="3">
    <source>
        <dbReference type="EMBL" id="MBR8667992.1"/>
    </source>
</evidence>
<proteinExistence type="predicted"/>
<dbReference type="SUPFAM" id="SSF55166">
    <property type="entry name" value="Hedgehog/DD-peptidase"/>
    <property type="match status" value="1"/>
</dbReference>
<evidence type="ECO:0000259" key="1">
    <source>
        <dbReference type="Pfam" id="PF01471"/>
    </source>
</evidence>
<organism evidence="3">
    <name type="scientific">Niallia circulans</name>
    <name type="common">Bacillus circulans</name>
    <dbReference type="NCBI Taxonomy" id="1397"/>
    <lineage>
        <taxon>Bacteria</taxon>
        <taxon>Bacillati</taxon>
        <taxon>Bacillota</taxon>
        <taxon>Bacilli</taxon>
        <taxon>Bacillales</taxon>
        <taxon>Bacillaceae</taxon>
        <taxon>Niallia</taxon>
    </lineage>
</organism>
<dbReference type="RefSeq" id="WP_212116622.1">
    <property type="nucleotide sequence ID" value="NZ_JAGTPX020000001.1"/>
</dbReference>
<feature type="domain" description="Peptidase M15C" evidence="2">
    <location>
        <begin position="68"/>
        <end position="131"/>
    </location>
</feature>
<dbReference type="AlphaFoldDB" id="A0A941JP22"/>
<feature type="domain" description="Peptidoglycan binding-like" evidence="1">
    <location>
        <begin position="235"/>
        <end position="283"/>
    </location>
</feature>
<protein>
    <submittedName>
        <fullName evidence="3">Peptidoglycan-binding protein</fullName>
    </submittedName>
</protein>
<reference evidence="3" key="1">
    <citation type="submission" date="2021-04" db="EMBL/GenBank/DDBJ databases">
        <title>Genomic analysis of electroactive and textile dye degrading Bacillus circulans strain: DC10 isolated from constructed wetland-microbial fuel cells treating textile dye wastewaters.</title>
        <authorList>
            <person name="Patel D.U."/>
            <person name="Desai C.R."/>
        </authorList>
    </citation>
    <scope>NUCLEOTIDE SEQUENCE</scope>
    <source>
        <strain evidence="3">DC10</strain>
    </source>
</reference>
<dbReference type="SUPFAM" id="SSF47090">
    <property type="entry name" value="PGBD-like"/>
    <property type="match status" value="1"/>
</dbReference>
<dbReference type="InterPro" id="IPR036365">
    <property type="entry name" value="PGBD-like_sf"/>
</dbReference>
<gene>
    <name evidence="3" type="ORF">KD144_00440</name>
</gene>
<dbReference type="InterPro" id="IPR002477">
    <property type="entry name" value="Peptidoglycan-bd-like"/>
</dbReference>
<dbReference type="Gene3D" id="1.10.101.10">
    <property type="entry name" value="PGBD-like superfamily/PGBD"/>
    <property type="match status" value="2"/>
</dbReference>
<dbReference type="Gene3D" id="3.30.1380.10">
    <property type="match status" value="1"/>
</dbReference>
<evidence type="ECO:0000259" key="2">
    <source>
        <dbReference type="Pfam" id="PF13539"/>
    </source>
</evidence>
<dbReference type="Pfam" id="PF13539">
    <property type="entry name" value="Peptidase_M15_4"/>
    <property type="match status" value="1"/>
</dbReference>
<sequence>MSLKTLQDKAIKRMGAVKPIVKEKVLDIIEKAYSEGIYVLITDGYRSYAEQDELYAQGRTKPGSIVTNAKGGQSNHNFGIAVDFCLTNKEGTAAYWTVNKDWKRVAAIAKSKGFAWGGDWTSFKDNPHLEYTGNITITPEETKVGSEIVTTPSKPSGGNTNIKAYQKFLNGYASKAKFTKLVEDGYTGPKTKTAYVRVYQHLVGVSVDGIFGPKSKKAAPVIQKGKSSSTWNKFVQGLLYCNGYDPKGFDGIFGNGMLAAIKQFQKDNKLTQDGIVGPNTFAKFFA</sequence>
<accession>A0A941JP22</accession>
<dbReference type="InterPro" id="IPR009045">
    <property type="entry name" value="Zn_M74/Hedgehog-like"/>
</dbReference>
<comment type="caution">
    <text evidence="3">The sequence shown here is derived from an EMBL/GenBank/DDBJ whole genome shotgun (WGS) entry which is preliminary data.</text>
</comment>
<dbReference type="GO" id="GO:0008233">
    <property type="term" value="F:peptidase activity"/>
    <property type="evidence" value="ECO:0007669"/>
    <property type="project" value="InterPro"/>
</dbReference>